<evidence type="ECO:0000259" key="8">
    <source>
        <dbReference type="Pfam" id="PF23925"/>
    </source>
</evidence>
<comment type="caution">
    <text evidence="9">The sequence shown here is derived from an EMBL/GenBank/DDBJ whole genome shotgun (WGS) entry which is preliminary data.</text>
</comment>
<dbReference type="InterPro" id="IPR056167">
    <property type="entry name" value="A-sol_ELP1"/>
</dbReference>
<comment type="subcellular location">
    <subcellularLocation>
        <location evidence="1">Cytoplasm</location>
    </subcellularLocation>
</comment>
<evidence type="ECO:0008006" key="11">
    <source>
        <dbReference type="Google" id="ProtNLM"/>
    </source>
</evidence>
<dbReference type="Pfam" id="PF23797">
    <property type="entry name" value="Beta-prop_ELP1_2nd"/>
    <property type="match status" value="1"/>
</dbReference>
<evidence type="ECO:0000256" key="1">
    <source>
        <dbReference type="ARBA" id="ARBA00004496"/>
    </source>
</evidence>
<gene>
    <name evidence="9" type="ORF">AMK59_1801</name>
</gene>
<dbReference type="InterPro" id="IPR006849">
    <property type="entry name" value="Elp1"/>
</dbReference>
<dbReference type="AlphaFoldDB" id="A0A0T6BHL0"/>
<dbReference type="OrthoDB" id="40048at2759"/>
<dbReference type="GO" id="GO:0033588">
    <property type="term" value="C:elongator holoenzyme complex"/>
    <property type="evidence" value="ECO:0007669"/>
    <property type="project" value="InterPro"/>
</dbReference>
<evidence type="ECO:0000256" key="3">
    <source>
        <dbReference type="ARBA" id="ARBA00006086"/>
    </source>
</evidence>
<keyword evidence="4" id="KW-0963">Cytoplasm</keyword>
<sequence length="1069" mass="123845">MKNLQIIDIHRVNLARIVNLENLVIVNEVVFFIEEGKLFYYTENGDITPLCQDKICITELVYLPTYNHIWFGNGNEFVYVCVDTFAVKIIKALRSFLTAKWSMNNEIIAVFEDDRNIRCYRNSFYNPLVTQNVENEDQEDNPITGDISTVHIAWRENSQEFCVSYVDETYKLQIYNIYGQLISKIIEVPNMASSVAWRNSLLVCSTKNEAGRFFISMYERNGLKHVEFKLDEEVISVGEIKWNEISDTLVVNIVTQEGSFLNIYMQINFDYQLKQQLVTTNENRLQKFNFMHCTEQMIALYVATNIQITYYKLILKTQSGILPNGRGFFAEVDNKQLKLKTIEGDYLAGAEEVIRAIDVTKPINLATFHHKFEKLIIVDSNSNFYFYSFNSNSMNKVGERLTNMNILVSFYNLCFTSNDSVLLVYLNDENVHDLYKLNLDDYQMETVESNERITYISFVEEYDQVLKLKADKVLYLNDHQHLSPVDFDICEMKYAIVKGELYMITLDVSNQLHVNNNIVCRSVNSLILHAGYLYITAFGCKLYCIQLMEDNMRNLCNESLLKLTVFNRNCEDGSILLCGIPNENQVLLYHPRGNKEAVLCRNVAINQIAMYIRDKKWKKALEFARIERLDLNLLVDINPNQFLSDIRHFVDSMESPNLLQLFILSLINDNVLQLTYKDVNFPNIIVLENKKRVVSQALFDVIKEDVIKYNKAMMLAAHAIGGIETSVEVLHRLFITYGDVENVLLNGVNCLTLYFPQNEIRKACLIKGDVKFVQCVFEKLNIDPKLYKPILNEVKENSSNIYRQFYIIHNYVENYEKALQYLVASCMSFKVDNDSYDDSDDVEEMIQYAENHGILTHLYKCCIRYKFFNNRIVQLYTNQLRSSGRHEEAALILKANLMWSEALDVLVHCGLWKEVLPVLDRLGQDKEYLHSLAITLKSRGNHLEAANLYDQLGEPEQAITCFISMRLFNEALQCAFKYKRDDLAEAIRNDYLNYYDTLMEKIEASSISFMEYVDRLQLVRFGQANPGSQATSNLAGDISQDLAESVAGSLGTTSTLRYLLTLFQIFKTW</sequence>
<organism evidence="9 10">
    <name type="scientific">Oryctes borbonicus</name>
    <dbReference type="NCBI Taxonomy" id="1629725"/>
    <lineage>
        <taxon>Eukaryota</taxon>
        <taxon>Metazoa</taxon>
        <taxon>Ecdysozoa</taxon>
        <taxon>Arthropoda</taxon>
        <taxon>Hexapoda</taxon>
        <taxon>Insecta</taxon>
        <taxon>Pterygota</taxon>
        <taxon>Neoptera</taxon>
        <taxon>Endopterygota</taxon>
        <taxon>Coleoptera</taxon>
        <taxon>Polyphaga</taxon>
        <taxon>Scarabaeiformia</taxon>
        <taxon>Scarabaeidae</taxon>
        <taxon>Dynastinae</taxon>
        <taxon>Oryctes</taxon>
    </lineage>
</organism>
<dbReference type="SUPFAM" id="SSF82171">
    <property type="entry name" value="DPP6 N-terminal domain-like"/>
    <property type="match status" value="1"/>
</dbReference>
<comment type="pathway">
    <text evidence="2">tRNA modification; 5-methoxycarbonylmethyl-2-thiouridine-tRNA biosynthesis.</text>
</comment>
<dbReference type="Pfam" id="PF04762">
    <property type="entry name" value="Beta-prop_ELP1_1st"/>
    <property type="match status" value="1"/>
</dbReference>
<feature type="domain" description="ELP1 N-terminal second beta-propeller" evidence="7">
    <location>
        <begin position="355"/>
        <end position="550"/>
    </location>
</feature>
<reference evidence="9 10" key="1">
    <citation type="submission" date="2015-09" db="EMBL/GenBank/DDBJ databases">
        <title>Draft genome of the scarab beetle Oryctes borbonicus.</title>
        <authorList>
            <person name="Meyer J.M."/>
            <person name="Markov G.V."/>
            <person name="Baskaran P."/>
            <person name="Herrmann M."/>
            <person name="Sommer R.J."/>
            <person name="Roedelsperger C."/>
        </authorList>
    </citation>
    <scope>NUCLEOTIDE SEQUENCE [LARGE SCALE GENOMIC DNA]</scope>
    <source>
        <strain evidence="9">OB123</strain>
        <tissue evidence="9">Whole animal</tissue>
    </source>
</reference>
<dbReference type="Proteomes" id="UP000051574">
    <property type="component" value="Unassembled WGS sequence"/>
</dbReference>
<evidence type="ECO:0000256" key="5">
    <source>
        <dbReference type="ARBA" id="ARBA00022694"/>
    </source>
</evidence>
<proteinExistence type="inferred from homology"/>
<dbReference type="InterPro" id="IPR056164">
    <property type="entry name" value="Beta-prop_ELP1_1st"/>
</dbReference>
<dbReference type="GO" id="GO:0005829">
    <property type="term" value="C:cytosol"/>
    <property type="evidence" value="ECO:0007669"/>
    <property type="project" value="TreeGrafter"/>
</dbReference>
<evidence type="ECO:0000259" key="6">
    <source>
        <dbReference type="Pfam" id="PF04762"/>
    </source>
</evidence>
<protein>
    <recommendedName>
        <fullName evidence="11">Elongator complex protein 1</fullName>
    </recommendedName>
</protein>
<evidence type="ECO:0000256" key="2">
    <source>
        <dbReference type="ARBA" id="ARBA00005043"/>
    </source>
</evidence>
<dbReference type="Pfam" id="PF23925">
    <property type="entry name" value="A-sol_ELP1"/>
    <property type="match status" value="1"/>
</dbReference>
<keyword evidence="10" id="KW-1185">Reference proteome</keyword>
<dbReference type="InterPro" id="IPR056165">
    <property type="entry name" value="Beta-prop_ELP1_2nd"/>
</dbReference>
<dbReference type="GO" id="GO:0000049">
    <property type="term" value="F:tRNA binding"/>
    <property type="evidence" value="ECO:0007669"/>
    <property type="project" value="TreeGrafter"/>
</dbReference>
<comment type="similarity">
    <text evidence="3">Belongs to the ELP1/IKA1 family.</text>
</comment>
<dbReference type="PANTHER" id="PTHR12747:SF0">
    <property type="entry name" value="ELONGATOR COMPLEX PROTEIN 1"/>
    <property type="match status" value="1"/>
</dbReference>
<evidence type="ECO:0000259" key="7">
    <source>
        <dbReference type="Pfam" id="PF23797"/>
    </source>
</evidence>
<feature type="domain" description="ELP1 first N-terminal beta-propeller" evidence="6">
    <location>
        <begin position="145"/>
        <end position="290"/>
    </location>
</feature>
<evidence type="ECO:0000256" key="4">
    <source>
        <dbReference type="ARBA" id="ARBA00022490"/>
    </source>
</evidence>
<dbReference type="EMBL" id="LJIG01000271">
    <property type="protein sequence ID" value="KRT86669.1"/>
    <property type="molecule type" value="Genomic_DNA"/>
</dbReference>
<feature type="domain" description="ELP1 alpha-solenoid" evidence="8">
    <location>
        <begin position="601"/>
        <end position="793"/>
    </location>
</feature>
<keyword evidence="5" id="KW-0819">tRNA processing</keyword>
<evidence type="ECO:0000313" key="9">
    <source>
        <dbReference type="EMBL" id="KRT86669.1"/>
    </source>
</evidence>
<evidence type="ECO:0000313" key="10">
    <source>
        <dbReference type="Proteomes" id="UP000051574"/>
    </source>
</evidence>
<dbReference type="PANTHER" id="PTHR12747">
    <property type="entry name" value="ELONGATOR COMPLEX PROTEIN 1"/>
    <property type="match status" value="1"/>
</dbReference>
<accession>A0A0T6BHL0</accession>
<dbReference type="GO" id="GO:0002926">
    <property type="term" value="P:tRNA wobble base 5-methoxycarbonylmethyl-2-thiouridinylation"/>
    <property type="evidence" value="ECO:0007669"/>
    <property type="project" value="TreeGrafter"/>
</dbReference>
<name>A0A0T6BHL0_9SCAR</name>
<dbReference type="UniPathway" id="UPA00988"/>